<organism evidence="2 3">
    <name type="scientific">Didymosphaeria variabile</name>
    <dbReference type="NCBI Taxonomy" id="1932322"/>
    <lineage>
        <taxon>Eukaryota</taxon>
        <taxon>Fungi</taxon>
        <taxon>Dikarya</taxon>
        <taxon>Ascomycota</taxon>
        <taxon>Pezizomycotina</taxon>
        <taxon>Dothideomycetes</taxon>
        <taxon>Pleosporomycetidae</taxon>
        <taxon>Pleosporales</taxon>
        <taxon>Massarineae</taxon>
        <taxon>Didymosphaeriaceae</taxon>
        <taxon>Didymosphaeria</taxon>
    </lineage>
</organism>
<comment type="caution">
    <text evidence="2">The sequence shown here is derived from an EMBL/GenBank/DDBJ whole genome shotgun (WGS) entry which is preliminary data.</text>
</comment>
<dbReference type="Proteomes" id="UP001140513">
    <property type="component" value="Unassembled WGS sequence"/>
</dbReference>
<dbReference type="AlphaFoldDB" id="A0A9W9CF38"/>
<reference evidence="2" key="1">
    <citation type="submission" date="2022-10" db="EMBL/GenBank/DDBJ databases">
        <title>Tapping the CABI collections for fungal endophytes: first genome assemblies for Collariella, Neodidymelliopsis, Ascochyta clinopodiicola, Didymella pomorum, Didymosphaeria variabile, Neocosmospora piperis and Neocucurbitaria cava.</title>
        <authorList>
            <person name="Hill R."/>
        </authorList>
    </citation>
    <scope>NUCLEOTIDE SEQUENCE</scope>
    <source>
        <strain evidence="2">IMI 356815</strain>
    </source>
</reference>
<keyword evidence="3" id="KW-1185">Reference proteome</keyword>
<gene>
    <name evidence="2" type="ORF">N0V89_003017</name>
</gene>
<name>A0A9W9CF38_9PLEO</name>
<protein>
    <submittedName>
        <fullName evidence="2">Uncharacterized protein</fullName>
    </submittedName>
</protein>
<dbReference type="RefSeq" id="XP_056075293.1">
    <property type="nucleotide sequence ID" value="XM_056211820.1"/>
</dbReference>
<dbReference type="OrthoDB" id="288942at2759"/>
<feature type="compositionally biased region" description="Low complexity" evidence="1">
    <location>
        <begin position="23"/>
        <end position="49"/>
    </location>
</feature>
<evidence type="ECO:0000313" key="3">
    <source>
        <dbReference type="Proteomes" id="UP001140513"/>
    </source>
</evidence>
<feature type="region of interest" description="Disordered" evidence="1">
    <location>
        <begin position="21"/>
        <end position="64"/>
    </location>
</feature>
<evidence type="ECO:0000313" key="2">
    <source>
        <dbReference type="EMBL" id="KAJ4358434.1"/>
    </source>
</evidence>
<dbReference type="GeneID" id="80906547"/>
<proteinExistence type="predicted"/>
<dbReference type="EMBL" id="JAPEUX010000002">
    <property type="protein sequence ID" value="KAJ4358434.1"/>
    <property type="molecule type" value="Genomic_DNA"/>
</dbReference>
<sequence>MVDLSLVNPIVGMRDWFARRSDAPSSNASSSNASSSDASSSYVSSSDPSTVKKDPLTSFPSPEELREYPSPVSFVVQGMICDQIQSPLFGRIPAEIRNEIFRLALTEYIPEGNEWTGKLSEVKSPGFGNVYEETKLLPLLDLEVCLYMAHKQRAPKPYTMSQYMGTQTYTHPRTSWFKPEHWARVHNYHVFGQMYLLEQGFRNLFRNRLDICLPSSMTLTLRYTDWWNWEVNAPIFPIQHHLFFPLRDIELPSTVQKMTVEFENIEPKIKQLDAVIGEMFHRRDYWVWKRRDGRKLTVRGKGVEGDGIKTWTWTGPTTFGYRSQKFPHHAKGDTMEYVVKVVTWEVAEDADVEDADGVHFEELEASASSRGRGKRGEIVNIGVVDDKCQRCTRTRIQDTLSIG</sequence>
<accession>A0A9W9CF38</accession>
<evidence type="ECO:0000256" key="1">
    <source>
        <dbReference type="SAM" id="MobiDB-lite"/>
    </source>
</evidence>